<organism evidence="1">
    <name type="scientific">viral metagenome</name>
    <dbReference type="NCBI Taxonomy" id="1070528"/>
    <lineage>
        <taxon>unclassified sequences</taxon>
        <taxon>metagenomes</taxon>
        <taxon>organismal metagenomes</taxon>
    </lineage>
</organism>
<reference evidence="1" key="1">
    <citation type="journal article" date="2020" name="Nature">
        <title>Giant virus diversity and host interactions through global metagenomics.</title>
        <authorList>
            <person name="Schulz F."/>
            <person name="Roux S."/>
            <person name="Paez-Espino D."/>
            <person name="Jungbluth S."/>
            <person name="Walsh D.A."/>
            <person name="Denef V.J."/>
            <person name="McMahon K.D."/>
            <person name="Konstantinidis K.T."/>
            <person name="Eloe-Fadrosh E.A."/>
            <person name="Kyrpides N.C."/>
            <person name="Woyke T."/>
        </authorList>
    </citation>
    <scope>NUCLEOTIDE SEQUENCE</scope>
    <source>
        <strain evidence="1">GVMAG-M-3300027770-17</strain>
    </source>
</reference>
<dbReference type="GO" id="GO:0000278">
    <property type="term" value="P:mitotic cell cycle"/>
    <property type="evidence" value="ECO:0007669"/>
    <property type="project" value="TreeGrafter"/>
</dbReference>
<dbReference type="GO" id="GO:0005634">
    <property type="term" value="C:nucleus"/>
    <property type="evidence" value="ECO:0007669"/>
    <property type="project" value="TreeGrafter"/>
</dbReference>
<protein>
    <recommendedName>
        <fullName evidence="2">Protein kinase domain-containing protein</fullName>
    </recommendedName>
</protein>
<dbReference type="GO" id="GO:0035556">
    <property type="term" value="P:intracellular signal transduction"/>
    <property type="evidence" value="ECO:0007669"/>
    <property type="project" value="TreeGrafter"/>
</dbReference>
<dbReference type="PANTHER" id="PTHR24419:SF18">
    <property type="entry name" value="SERINE_THREONINE-PROTEIN KINASE HASPIN"/>
    <property type="match status" value="1"/>
</dbReference>
<dbReference type="InterPro" id="IPR011009">
    <property type="entry name" value="Kinase-like_dom_sf"/>
</dbReference>
<dbReference type="GO" id="GO:0072354">
    <property type="term" value="F:histone H3T3 kinase activity"/>
    <property type="evidence" value="ECO:0007669"/>
    <property type="project" value="TreeGrafter"/>
</dbReference>
<dbReference type="AlphaFoldDB" id="A0A6C0LFQ9"/>
<accession>A0A6C0LFQ9</accession>
<name>A0A6C0LFQ9_9ZZZZ</name>
<dbReference type="SUPFAM" id="SSF56112">
    <property type="entry name" value="Protein kinase-like (PK-like)"/>
    <property type="match status" value="1"/>
</dbReference>
<dbReference type="GO" id="GO:0005737">
    <property type="term" value="C:cytoplasm"/>
    <property type="evidence" value="ECO:0007669"/>
    <property type="project" value="TreeGrafter"/>
</dbReference>
<evidence type="ECO:0000313" key="1">
    <source>
        <dbReference type="EMBL" id="QHU27992.1"/>
    </source>
</evidence>
<proteinExistence type="predicted"/>
<evidence type="ECO:0008006" key="2">
    <source>
        <dbReference type="Google" id="ProtNLM"/>
    </source>
</evidence>
<dbReference type="PANTHER" id="PTHR24419">
    <property type="entry name" value="INTERLEUKIN-1 RECEPTOR-ASSOCIATED KINASE"/>
    <property type="match status" value="1"/>
</dbReference>
<dbReference type="Gene3D" id="1.10.510.10">
    <property type="entry name" value="Transferase(Phosphotransferase) domain 1"/>
    <property type="match status" value="1"/>
</dbReference>
<sequence length="539" mass="63081">MKRKNHHSLDIKPINLQLSKYSLKFNSVFDIYKLQPFFPPIEQLFKTEILDNPVNYGIKFNSNIQSITNNILKNSLGEEFNVHPKITMLLNPYKYMKGELQSIELPLLNANAQKSQSKLQNYNNAAYVGSLLSSVLSLSGCQHFPKVFGVFSGISNEFKLNISDDYEELSERPWFSKNIGKTFTLNFKDGYSSNLNLTKSSKNVLKFLDEEIILDDFEEIKISEVCEPILKSEEFKPIFNDENIEVKDDDTSSSISTSYIFDIESISTFSDEDLEEDDEEEEEEDDSFVWALFKNVPVQLTIMEKLDGTLYDLFTSYPDPHKQYVWLIQVIFALAYAQRNFGFIHNDLHGNNIMFQSTTKEYFYYMHNSIKYKVPTYGYLIKIIDFDRGIGYVKLPTMKEPRLFMSDQFAAEEEAGGQYNCEPFYKDKYPIIKPNYSFDLVRLATSLFWDLFPMGPKYDEYQEQKLFKMFMRWLTLPDNTNVLFHKQNPKLDRYFGFDLYKAIARFSKDTAIPKKEIPMFTEFIVLDIPLNEHILIIDV</sequence>
<dbReference type="EMBL" id="MN740468">
    <property type="protein sequence ID" value="QHU27992.1"/>
    <property type="molecule type" value="Genomic_DNA"/>
</dbReference>